<dbReference type="GO" id="GO:0005634">
    <property type="term" value="C:nucleus"/>
    <property type="evidence" value="ECO:0007669"/>
    <property type="project" value="UniProtKB-SubCell"/>
</dbReference>
<dbReference type="InterPro" id="IPR008422">
    <property type="entry name" value="KN_HD"/>
</dbReference>
<feature type="DNA-binding region" description="Homeobox" evidence="5">
    <location>
        <begin position="97"/>
        <end position="159"/>
    </location>
</feature>
<organism evidence="7 8">
    <name type="scientific">Panagrolaimus superbus</name>
    <dbReference type="NCBI Taxonomy" id="310955"/>
    <lineage>
        <taxon>Eukaryota</taxon>
        <taxon>Metazoa</taxon>
        <taxon>Ecdysozoa</taxon>
        <taxon>Nematoda</taxon>
        <taxon>Chromadorea</taxon>
        <taxon>Rhabditida</taxon>
        <taxon>Tylenchina</taxon>
        <taxon>Panagrolaimomorpha</taxon>
        <taxon>Panagrolaimoidea</taxon>
        <taxon>Panagrolaimidae</taxon>
        <taxon>Panagrolaimus</taxon>
    </lineage>
</organism>
<evidence type="ECO:0000256" key="5">
    <source>
        <dbReference type="PROSITE-ProRule" id="PRU00108"/>
    </source>
</evidence>
<dbReference type="WBParaSite" id="PSU_v2.g9442.t1">
    <property type="protein sequence ID" value="PSU_v2.g9442.t1"/>
    <property type="gene ID" value="PSU_v2.g9442"/>
</dbReference>
<keyword evidence="3 5" id="KW-0371">Homeobox</keyword>
<feature type="domain" description="Homeobox" evidence="6">
    <location>
        <begin position="95"/>
        <end position="158"/>
    </location>
</feature>
<dbReference type="InterPro" id="IPR001356">
    <property type="entry name" value="HD"/>
</dbReference>
<keyword evidence="7" id="KW-1185">Reference proteome</keyword>
<name>A0A914Z9U3_9BILA</name>
<keyword evidence="2 5" id="KW-0238">DNA-binding</keyword>
<protein>
    <submittedName>
        <fullName evidence="8">Homeobox domain-containing protein</fullName>
    </submittedName>
</protein>
<evidence type="ECO:0000256" key="1">
    <source>
        <dbReference type="ARBA" id="ARBA00004123"/>
    </source>
</evidence>
<proteinExistence type="predicted"/>
<dbReference type="Pfam" id="PF05920">
    <property type="entry name" value="Homeobox_KN"/>
    <property type="match status" value="1"/>
</dbReference>
<reference evidence="8" key="1">
    <citation type="submission" date="2022-11" db="UniProtKB">
        <authorList>
            <consortium name="WormBaseParasite"/>
        </authorList>
    </citation>
    <scope>IDENTIFICATION</scope>
</reference>
<dbReference type="Gene3D" id="1.10.10.60">
    <property type="entry name" value="Homeodomain-like"/>
    <property type="match status" value="1"/>
</dbReference>
<dbReference type="SMART" id="SM00389">
    <property type="entry name" value="HOX"/>
    <property type="match status" value="1"/>
</dbReference>
<dbReference type="CDD" id="cd00086">
    <property type="entry name" value="homeodomain"/>
    <property type="match status" value="1"/>
</dbReference>
<dbReference type="PROSITE" id="PS50071">
    <property type="entry name" value="HOMEOBOX_2"/>
    <property type="match status" value="1"/>
</dbReference>
<accession>A0A914Z9U3</accession>
<evidence type="ECO:0000256" key="2">
    <source>
        <dbReference type="ARBA" id="ARBA00023125"/>
    </source>
</evidence>
<dbReference type="InterPro" id="IPR009057">
    <property type="entry name" value="Homeodomain-like_sf"/>
</dbReference>
<dbReference type="SUPFAM" id="SSF46689">
    <property type="entry name" value="Homeodomain-like"/>
    <property type="match status" value="1"/>
</dbReference>
<evidence type="ECO:0000313" key="8">
    <source>
        <dbReference type="WBParaSite" id="PSU_v2.g9442.t1"/>
    </source>
</evidence>
<evidence type="ECO:0000256" key="3">
    <source>
        <dbReference type="ARBA" id="ARBA00023155"/>
    </source>
</evidence>
<dbReference type="Proteomes" id="UP000887577">
    <property type="component" value="Unplaced"/>
</dbReference>
<evidence type="ECO:0000256" key="4">
    <source>
        <dbReference type="ARBA" id="ARBA00023242"/>
    </source>
</evidence>
<dbReference type="GO" id="GO:0003677">
    <property type="term" value="F:DNA binding"/>
    <property type="evidence" value="ECO:0007669"/>
    <property type="project" value="UniProtKB-UniRule"/>
</dbReference>
<comment type="subcellular location">
    <subcellularLocation>
        <location evidence="1 5">Nucleus</location>
    </subcellularLocation>
</comment>
<evidence type="ECO:0000313" key="7">
    <source>
        <dbReference type="Proteomes" id="UP000887577"/>
    </source>
</evidence>
<dbReference type="GO" id="GO:0006355">
    <property type="term" value="P:regulation of DNA-templated transcription"/>
    <property type="evidence" value="ECO:0007669"/>
    <property type="project" value="InterPro"/>
</dbReference>
<sequence length="186" mass="21812">MANMLQQFSQFLYFKSLFSENAQLDSSNHGTKTLASLFSVTKNFPHTISPPQNLSFPESLTDINNILSSYQKLEADLSNSPSRYHIHSSDNCEKLNKRQYRTHVNYQTAKPLREWWDKNITDPYPTKENIEKLSNATDFTHKQIRDWFTNRRRRFEEKTKGKPLPWNKKSTFISCTSIAKQKTDKA</sequence>
<dbReference type="AlphaFoldDB" id="A0A914Z9U3"/>
<evidence type="ECO:0000259" key="6">
    <source>
        <dbReference type="PROSITE" id="PS50071"/>
    </source>
</evidence>
<keyword evidence="4 5" id="KW-0539">Nucleus</keyword>